<dbReference type="Gene3D" id="3.60.20.10">
    <property type="entry name" value="Glutamine Phosphoribosylpyrophosphate, subunit 1, domain 1"/>
    <property type="match status" value="1"/>
</dbReference>
<dbReference type="PANTHER" id="PTHR43284:SF1">
    <property type="entry name" value="ASPARAGINE SYNTHETASE"/>
    <property type="match status" value="1"/>
</dbReference>
<evidence type="ECO:0000256" key="1">
    <source>
        <dbReference type="ARBA" id="ARBA00005187"/>
    </source>
</evidence>
<evidence type="ECO:0000259" key="11">
    <source>
        <dbReference type="PROSITE" id="PS51278"/>
    </source>
</evidence>
<keyword evidence="13" id="KW-1185">Reference proteome</keyword>
<evidence type="ECO:0000313" key="13">
    <source>
        <dbReference type="Proteomes" id="UP000663720"/>
    </source>
</evidence>
<dbReference type="SUPFAM" id="SSF52402">
    <property type="entry name" value="Adenine nucleotide alpha hydrolases-like"/>
    <property type="match status" value="1"/>
</dbReference>
<evidence type="ECO:0000256" key="10">
    <source>
        <dbReference type="PIRSR" id="PIRSR001589-3"/>
    </source>
</evidence>
<dbReference type="InterPro" id="IPR033738">
    <property type="entry name" value="AsnB_N"/>
</dbReference>
<dbReference type="PANTHER" id="PTHR43284">
    <property type="entry name" value="ASPARAGINE SYNTHETASE (GLUTAMINE-HYDROLYZING)"/>
    <property type="match status" value="1"/>
</dbReference>
<dbReference type="CDD" id="cd01991">
    <property type="entry name" value="Asn_synthase_B_C"/>
    <property type="match status" value="1"/>
</dbReference>
<dbReference type="CDD" id="cd00712">
    <property type="entry name" value="AsnB"/>
    <property type="match status" value="1"/>
</dbReference>
<evidence type="ECO:0000256" key="5">
    <source>
        <dbReference type="ARBA" id="ARBA00022840"/>
    </source>
</evidence>
<dbReference type="Gene3D" id="3.40.50.620">
    <property type="entry name" value="HUPs"/>
    <property type="match status" value="1"/>
</dbReference>
<evidence type="ECO:0000256" key="8">
    <source>
        <dbReference type="PIRSR" id="PIRSR001589-1"/>
    </source>
</evidence>
<comment type="catalytic activity">
    <reaction evidence="7">
        <text>L-aspartate + L-glutamine + ATP + H2O = L-asparagine + L-glutamate + AMP + diphosphate + H(+)</text>
        <dbReference type="Rhea" id="RHEA:12228"/>
        <dbReference type="ChEBI" id="CHEBI:15377"/>
        <dbReference type="ChEBI" id="CHEBI:15378"/>
        <dbReference type="ChEBI" id="CHEBI:29985"/>
        <dbReference type="ChEBI" id="CHEBI:29991"/>
        <dbReference type="ChEBI" id="CHEBI:30616"/>
        <dbReference type="ChEBI" id="CHEBI:33019"/>
        <dbReference type="ChEBI" id="CHEBI:58048"/>
        <dbReference type="ChEBI" id="CHEBI:58359"/>
        <dbReference type="ChEBI" id="CHEBI:456215"/>
        <dbReference type="EC" id="6.3.5.4"/>
    </reaction>
</comment>
<sequence>MCGLIFLYKKGEDDKTLLNMAEGSLAEIEHRGPDDKGIWQGQSVVAGHRRLSIIDLAASRQPMLDPLGRFILTYNGEIYNFRELKKSLESRWNFRTSGDTELVLAGLILYGESFLNRMEGMWALALWDNQEKNLLLSRDRIGKKPLFYQYDNNAFSCASELNALTRLSFSPWQEDIDSTADYLRYGYYLPGTTAYKKVYEVLPGHVLKWHPGSEPDQHPFWSLSIGHFSGTKKHACKILRETLIRAVERRLVADVEVGAFLSGGIDSSLIVSILSKELGINSKTFTIGFKEKSYDERKYASQVALLCATDHFEQRFENWDRDKLITLILKYAGQPFSDSSLLPTSMVSELASKKVKVVLSGDGGDELFSGYQRYQARALLRWYSRLPKALQENIKKLVQSFPEPVSHHSRSFFKKAHLFIDIVNRQHDETPYIAPLLYSNEVFQKLAPDLTGKGHAPPGLPPETSEDSLQEMMAADTLIYLPQDIMTKVDRASMAHSLEARAPFLDKEVVELAFSLPRTWHRRGFRGKRMLYDSFHDLLPNEIWYRRKQGFGVPIHQWFRGELGIQLIDLAEQMNTLLNVGFIKDMLHIHQSGKRDHGYRLWNIYIYLMWRHQQIYG</sequence>
<organism evidence="12 13">
    <name type="scientific">Desulfonema limicola</name>
    <dbReference type="NCBI Taxonomy" id="45656"/>
    <lineage>
        <taxon>Bacteria</taxon>
        <taxon>Pseudomonadati</taxon>
        <taxon>Thermodesulfobacteriota</taxon>
        <taxon>Desulfobacteria</taxon>
        <taxon>Desulfobacterales</taxon>
        <taxon>Desulfococcaceae</taxon>
        <taxon>Desulfonema</taxon>
    </lineage>
</organism>
<dbReference type="GO" id="GO:0005524">
    <property type="term" value="F:ATP binding"/>
    <property type="evidence" value="ECO:0007669"/>
    <property type="project" value="UniProtKB-KW"/>
</dbReference>
<dbReference type="PROSITE" id="PS51278">
    <property type="entry name" value="GATASE_TYPE_2"/>
    <property type="match status" value="1"/>
</dbReference>
<feature type="domain" description="Glutamine amidotransferase type-2" evidence="11">
    <location>
        <begin position="2"/>
        <end position="212"/>
    </location>
</feature>
<keyword evidence="4 9" id="KW-0547">Nucleotide-binding</keyword>
<proteinExistence type="inferred from homology"/>
<dbReference type="EC" id="6.3.5.4" evidence="3"/>
<evidence type="ECO:0000256" key="6">
    <source>
        <dbReference type="ARBA" id="ARBA00022962"/>
    </source>
</evidence>
<feature type="binding site" evidence="9">
    <location>
        <position position="287"/>
    </location>
    <ligand>
        <name>ATP</name>
        <dbReference type="ChEBI" id="CHEBI:30616"/>
    </ligand>
</feature>
<dbReference type="InterPro" id="IPR051786">
    <property type="entry name" value="ASN_synthetase/amidase"/>
</dbReference>
<comment type="similarity">
    <text evidence="2">Belongs to the asparagine synthetase family.</text>
</comment>
<reference evidence="12" key="1">
    <citation type="journal article" date="2021" name="Microb. Physiol.">
        <title>Proteogenomic Insights into the Physiology of Marine, Sulfate-Reducing, Filamentous Desulfonema limicola and Desulfonema magnum.</title>
        <authorList>
            <person name="Schnaars V."/>
            <person name="Wohlbrand L."/>
            <person name="Scheve S."/>
            <person name="Hinrichs C."/>
            <person name="Reinhardt R."/>
            <person name="Rabus R."/>
        </authorList>
    </citation>
    <scope>NUCLEOTIDE SEQUENCE</scope>
    <source>
        <strain evidence="12">5ac10</strain>
    </source>
</reference>
<dbReference type="AlphaFoldDB" id="A0A975BAU7"/>
<keyword evidence="5 9" id="KW-0067">ATP-binding</keyword>
<dbReference type="SUPFAM" id="SSF56235">
    <property type="entry name" value="N-terminal nucleophile aminohydrolases (Ntn hydrolases)"/>
    <property type="match status" value="1"/>
</dbReference>
<dbReference type="EMBL" id="CP061799">
    <property type="protein sequence ID" value="QTA81902.1"/>
    <property type="molecule type" value="Genomic_DNA"/>
</dbReference>
<feature type="binding site" evidence="9">
    <location>
        <begin position="360"/>
        <end position="361"/>
    </location>
    <ligand>
        <name>ATP</name>
        <dbReference type="ChEBI" id="CHEBI:30616"/>
    </ligand>
</feature>
<keyword evidence="8" id="KW-0061">Asparagine biosynthesis</keyword>
<accession>A0A975BAU7</accession>
<dbReference type="GO" id="GO:0006529">
    <property type="term" value="P:asparagine biosynthetic process"/>
    <property type="evidence" value="ECO:0007669"/>
    <property type="project" value="UniProtKB-KW"/>
</dbReference>
<evidence type="ECO:0000256" key="4">
    <source>
        <dbReference type="ARBA" id="ARBA00022741"/>
    </source>
</evidence>
<evidence type="ECO:0000313" key="12">
    <source>
        <dbReference type="EMBL" id="QTA81902.1"/>
    </source>
</evidence>
<evidence type="ECO:0000256" key="2">
    <source>
        <dbReference type="ARBA" id="ARBA00005752"/>
    </source>
</evidence>
<protein>
    <recommendedName>
        <fullName evidence="3">asparagine synthase (glutamine-hydrolyzing)</fullName>
        <ecNumber evidence="3">6.3.5.4</ecNumber>
    </recommendedName>
</protein>
<gene>
    <name evidence="12" type="primary">asnB2</name>
    <name evidence="12" type="ORF">dnl_42590</name>
</gene>
<evidence type="ECO:0000256" key="9">
    <source>
        <dbReference type="PIRSR" id="PIRSR001589-2"/>
    </source>
</evidence>
<dbReference type="InterPro" id="IPR029055">
    <property type="entry name" value="Ntn_hydrolases_N"/>
</dbReference>
<dbReference type="Proteomes" id="UP000663720">
    <property type="component" value="Chromosome"/>
</dbReference>
<evidence type="ECO:0000256" key="7">
    <source>
        <dbReference type="ARBA" id="ARBA00048741"/>
    </source>
</evidence>
<feature type="active site" description="For GATase activity" evidence="8">
    <location>
        <position position="2"/>
    </location>
</feature>
<dbReference type="InterPro" id="IPR017932">
    <property type="entry name" value="GATase_2_dom"/>
</dbReference>
<dbReference type="Pfam" id="PF13537">
    <property type="entry name" value="GATase_7"/>
    <property type="match status" value="1"/>
</dbReference>
<dbReference type="PIRSF" id="PIRSF001589">
    <property type="entry name" value="Asn_synthetase_glu-h"/>
    <property type="match status" value="1"/>
</dbReference>
<dbReference type="NCBIfam" id="TIGR01536">
    <property type="entry name" value="asn_synth_AEB"/>
    <property type="match status" value="1"/>
</dbReference>
<comment type="pathway">
    <text evidence="1">Amino-acid biosynthesis; L-asparagine biosynthesis; L-asparagine from L-aspartate (L-Gln route): step 1/1.</text>
</comment>
<evidence type="ECO:0000256" key="3">
    <source>
        <dbReference type="ARBA" id="ARBA00012737"/>
    </source>
</evidence>
<keyword evidence="6 8" id="KW-0315">Glutamine amidotransferase</keyword>
<name>A0A975BAU7_9BACT</name>
<dbReference type="InterPro" id="IPR001962">
    <property type="entry name" value="Asn_synthase"/>
</dbReference>
<dbReference type="GO" id="GO:0004066">
    <property type="term" value="F:asparagine synthase (glutamine-hydrolyzing) activity"/>
    <property type="evidence" value="ECO:0007669"/>
    <property type="project" value="UniProtKB-EC"/>
</dbReference>
<dbReference type="KEGG" id="dli:dnl_42590"/>
<dbReference type="GO" id="GO:0005829">
    <property type="term" value="C:cytosol"/>
    <property type="evidence" value="ECO:0007669"/>
    <property type="project" value="TreeGrafter"/>
</dbReference>
<feature type="site" description="Important for beta-aspartyl-AMP intermediate formation" evidence="10">
    <location>
        <position position="362"/>
    </location>
</feature>
<keyword evidence="8" id="KW-0028">Amino-acid biosynthesis</keyword>
<feature type="binding site" evidence="9">
    <location>
        <position position="99"/>
    </location>
    <ligand>
        <name>L-glutamine</name>
        <dbReference type="ChEBI" id="CHEBI:58359"/>
    </ligand>
</feature>
<dbReference type="RefSeq" id="WP_207687883.1">
    <property type="nucleotide sequence ID" value="NZ_CP061799.1"/>
</dbReference>
<dbReference type="Pfam" id="PF00733">
    <property type="entry name" value="Asn_synthase"/>
    <property type="match status" value="1"/>
</dbReference>
<dbReference type="InterPro" id="IPR014729">
    <property type="entry name" value="Rossmann-like_a/b/a_fold"/>
</dbReference>
<dbReference type="InterPro" id="IPR006426">
    <property type="entry name" value="Asn_synth_AEB"/>
</dbReference>